<protein>
    <submittedName>
        <fullName evidence="2">Uncharacterized protein</fullName>
    </submittedName>
</protein>
<feature type="region of interest" description="Disordered" evidence="1">
    <location>
        <begin position="58"/>
        <end position="85"/>
    </location>
</feature>
<reference evidence="2" key="1">
    <citation type="submission" date="2023-05" db="EMBL/GenBank/DDBJ databases">
        <authorList>
            <person name="Stuckert A."/>
        </authorList>
    </citation>
    <scope>NUCLEOTIDE SEQUENCE</scope>
</reference>
<name>A0ABN9F3U9_9NEOB</name>
<dbReference type="EMBL" id="CATNWA010016152">
    <property type="protein sequence ID" value="CAI9590296.1"/>
    <property type="molecule type" value="Genomic_DNA"/>
</dbReference>
<proteinExistence type="predicted"/>
<comment type="caution">
    <text evidence="2">The sequence shown here is derived from an EMBL/GenBank/DDBJ whole genome shotgun (WGS) entry which is preliminary data.</text>
</comment>
<gene>
    <name evidence="2" type="ORF">SPARVUS_LOCUS11026426</name>
</gene>
<feature type="non-terminal residue" evidence="2">
    <location>
        <position position="1"/>
    </location>
</feature>
<dbReference type="Proteomes" id="UP001162483">
    <property type="component" value="Unassembled WGS sequence"/>
</dbReference>
<evidence type="ECO:0000256" key="1">
    <source>
        <dbReference type="SAM" id="MobiDB-lite"/>
    </source>
</evidence>
<organism evidence="2 3">
    <name type="scientific">Staurois parvus</name>
    <dbReference type="NCBI Taxonomy" id="386267"/>
    <lineage>
        <taxon>Eukaryota</taxon>
        <taxon>Metazoa</taxon>
        <taxon>Chordata</taxon>
        <taxon>Craniata</taxon>
        <taxon>Vertebrata</taxon>
        <taxon>Euteleostomi</taxon>
        <taxon>Amphibia</taxon>
        <taxon>Batrachia</taxon>
        <taxon>Anura</taxon>
        <taxon>Neobatrachia</taxon>
        <taxon>Ranoidea</taxon>
        <taxon>Ranidae</taxon>
        <taxon>Staurois</taxon>
    </lineage>
</organism>
<evidence type="ECO:0000313" key="2">
    <source>
        <dbReference type="EMBL" id="CAI9590296.1"/>
    </source>
</evidence>
<keyword evidence="3" id="KW-1185">Reference proteome</keyword>
<accession>A0ABN9F3U9</accession>
<sequence length="141" mass="15107">GHWVTRHQVIWLDTAGTASSGKAVGLRVNWYDPLALVRHCDRPGLDSGHWVTRHQSFGFDSGTASSGKAVGSESTAHDSEAPGHQVPDCLARQRASGPPGIRSFGLFSGAPRHLARQWAPGHQALDRLARQSGIIRSASQV</sequence>
<evidence type="ECO:0000313" key="3">
    <source>
        <dbReference type="Proteomes" id="UP001162483"/>
    </source>
</evidence>